<protein>
    <submittedName>
        <fullName evidence="1">Uncharacterized protein</fullName>
    </submittedName>
</protein>
<gene>
    <name evidence="1" type="ORF">F441_08459</name>
</gene>
<comment type="caution">
    <text evidence="1">The sequence shown here is derived from an EMBL/GenBank/DDBJ whole genome shotgun (WGS) entry which is preliminary data.</text>
</comment>
<dbReference type="EMBL" id="ANIX01001707">
    <property type="protein sequence ID" value="ETP17074.1"/>
    <property type="molecule type" value="Genomic_DNA"/>
</dbReference>
<name>W2X571_PHYNI</name>
<proteinExistence type="predicted"/>
<organism evidence="1 2">
    <name type="scientific">Phytophthora nicotianae CJ01A1</name>
    <dbReference type="NCBI Taxonomy" id="1317063"/>
    <lineage>
        <taxon>Eukaryota</taxon>
        <taxon>Sar</taxon>
        <taxon>Stramenopiles</taxon>
        <taxon>Oomycota</taxon>
        <taxon>Peronosporomycetes</taxon>
        <taxon>Peronosporales</taxon>
        <taxon>Peronosporaceae</taxon>
        <taxon>Phytophthora</taxon>
    </lineage>
</organism>
<evidence type="ECO:0000313" key="2">
    <source>
        <dbReference type="Proteomes" id="UP000018958"/>
    </source>
</evidence>
<accession>W2X571</accession>
<reference evidence="1 2" key="1">
    <citation type="submission" date="2013-11" db="EMBL/GenBank/DDBJ databases">
        <title>The Genome Sequence of Phytophthora parasitica CJ01A1.</title>
        <authorList>
            <consortium name="The Broad Institute Genomics Platform"/>
            <person name="Russ C."/>
            <person name="Tyler B."/>
            <person name="Panabieres F."/>
            <person name="Shan W."/>
            <person name="Tripathy S."/>
            <person name="Grunwald N."/>
            <person name="Machado M."/>
            <person name="Johnson C.S."/>
            <person name="Walker B."/>
            <person name="Young S.K."/>
            <person name="Zeng Q."/>
            <person name="Gargeya S."/>
            <person name="Fitzgerald M."/>
            <person name="Haas B."/>
            <person name="Abouelleil A."/>
            <person name="Allen A.W."/>
            <person name="Alvarado L."/>
            <person name="Arachchi H.M."/>
            <person name="Berlin A.M."/>
            <person name="Chapman S.B."/>
            <person name="Gainer-Dewar J."/>
            <person name="Goldberg J."/>
            <person name="Griggs A."/>
            <person name="Gujja S."/>
            <person name="Hansen M."/>
            <person name="Howarth C."/>
            <person name="Imamovic A."/>
            <person name="Ireland A."/>
            <person name="Larimer J."/>
            <person name="McCowan C."/>
            <person name="Murphy C."/>
            <person name="Pearson M."/>
            <person name="Poon T.W."/>
            <person name="Priest M."/>
            <person name="Roberts A."/>
            <person name="Saif S."/>
            <person name="Shea T."/>
            <person name="Sisk P."/>
            <person name="Sykes S."/>
            <person name="Wortman J."/>
            <person name="Nusbaum C."/>
            <person name="Birren B."/>
        </authorList>
    </citation>
    <scope>NUCLEOTIDE SEQUENCE [LARGE SCALE GENOMIC DNA]</scope>
    <source>
        <strain evidence="1 2">CJ01A1</strain>
    </source>
</reference>
<dbReference type="AlphaFoldDB" id="W2X571"/>
<dbReference type="Proteomes" id="UP000018958">
    <property type="component" value="Unassembled WGS sequence"/>
</dbReference>
<evidence type="ECO:0000313" key="1">
    <source>
        <dbReference type="EMBL" id="ETP17074.1"/>
    </source>
</evidence>
<sequence length="58" mass="6083">MMKANGPITCSIAVKNPFCINTHEYTQLGGEGGGQMQLTDMAHVTIGMASGSQNEPVD</sequence>